<dbReference type="RefSeq" id="WP_179542855.1">
    <property type="nucleotide sequence ID" value="NZ_BAAALL010000007.1"/>
</dbReference>
<dbReference type="AlphaFoldDB" id="A0A7Z0GRA7"/>
<comment type="caution">
    <text evidence="2">The sequence shown here is derived from an EMBL/GenBank/DDBJ whole genome shotgun (WGS) entry which is preliminary data.</text>
</comment>
<feature type="compositionally biased region" description="Basic and acidic residues" evidence="1">
    <location>
        <begin position="47"/>
        <end position="56"/>
    </location>
</feature>
<keyword evidence="3" id="KW-1185">Reference proteome</keyword>
<gene>
    <name evidence="2" type="ORF">HNR09_003089</name>
</gene>
<dbReference type="EMBL" id="JACCFY010000001">
    <property type="protein sequence ID" value="NYJ79678.1"/>
    <property type="molecule type" value="Genomic_DNA"/>
</dbReference>
<evidence type="ECO:0000256" key="1">
    <source>
        <dbReference type="SAM" id="MobiDB-lite"/>
    </source>
</evidence>
<protein>
    <recommendedName>
        <fullName evidence="4">SPOR domain-containing protein</fullName>
    </recommendedName>
</protein>
<sequence>MTTQYWYNVRTGEVEQGAQSSWKHLLGPYDSHAEASQAMKKVQANNERWEGEDAED</sequence>
<accession>A0A7Z0GRA7</accession>
<evidence type="ECO:0000313" key="2">
    <source>
        <dbReference type="EMBL" id="NYJ79678.1"/>
    </source>
</evidence>
<evidence type="ECO:0008006" key="4">
    <source>
        <dbReference type="Google" id="ProtNLM"/>
    </source>
</evidence>
<proteinExistence type="predicted"/>
<feature type="region of interest" description="Disordered" evidence="1">
    <location>
        <begin position="36"/>
        <end position="56"/>
    </location>
</feature>
<name>A0A7Z0GRA7_9MICC</name>
<dbReference type="Proteomes" id="UP000535437">
    <property type="component" value="Unassembled WGS sequence"/>
</dbReference>
<reference evidence="2 3" key="1">
    <citation type="submission" date="2020-07" db="EMBL/GenBank/DDBJ databases">
        <title>Sequencing the genomes of 1000 actinobacteria strains.</title>
        <authorList>
            <person name="Klenk H.-P."/>
        </authorList>
    </citation>
    <scope>NUCLEOTIDE SEQUENCE [LARGE SCALE GENOMIC DNA]</scope>
    <source>
        <strain evidence="2 3">DSM 15475</strain>
    </source>
</reference>
<evidence type="ECO:0000313" key="3">
    <source>
        <dbReference type="Proteomes" id="UP000535437"/>
    </source>
</evidence>
<organism evidence="2 3">
    <name type="scientific">Nesterenkonia xinjiangensis</name>
    <dbReference type="NCBI Taxonomy" id="225327"/>
    <lineage>
        <taxon>Bacteria</taxon>
        <taxon>Bacillati</taxon>
        <taxon>Actinomycetota</taxon>
        <taxon>Actinomycetes</taxon>
        <taxon>Micrococcales</taxon>
        <taxon>Micrococcaceae</taxon>
        <taxon>Nesterenkonia</taxon>
    </lineage>
</organism>